<dbReference type="EMBL" id="LR797823">
    <property type="protein sequence ID" value="CAB4241240.1"/>
    <property type="molecule type" value="Genomic_DNA"/>
</dbReference>
<evidence type="ECO:0000313" key="3">
    <source>
        <dbReference type="EMBL" id="CAB4241240.1"/>
    </source>
</evidence>
<keyword evidence="1" id="KW-0175">Coiled coil</keyword>
<accession>A0A6J5TCC7</accession>
<sequence>MDNQQIAITDPMGQVLAIAHLQDRVSHLENKLDRINKTLEHNNESIQELLDAWKTSLGVVSFVKWLGGAAVAVTAIYHALMIFKK</sequence>
<feature type="coiled-coil region" evidence="1">
    <location>
        <begin position="18"/>
        <end position="52"/>
    </location>
</feature>
<proteinExistence type="predicted"/>
<organism evidence="3">
    <name type="scientific">uncultured Caudovirales phage</name>
    <dbReference type="NCBI Taxonomy" id="2100421"/>
    <lineage>
        <taxon>Viruses</taxon>
        <taxon>Duplodnaviria</taxon>
        <taxon>Heunggongvirae</taxon>
        <taxon>Uroviricota</taxon>
        <taxon>Caudoviricetes</taxon>
        <taxon>Peduoviridae</taxon>
        <taxon>Maltschvirus</taxon>
        <taxon>Maltschvirus maltsch</taxon>
    </lineage>
</organism>
<gene>
    <name evidence="3" type="ORF">UFOVP67_14</name>
</gene>
<name>A0A6J5TCC7_9CAUD</name>
<keyword evidence="2" id="KW-1133">Transmembrane helix</keyword>
<evidence type="ECO:0000256" key="2">
    <source>
        <dbReference type="SAM" id="Phobius"/>
    </source>
</evidence>
<keyword evidence="2" id="KW-0472">Membrane</keyword>
<evidence type="ECO:0000256" key="1">
    <source>
        <dbReference type="SAM" id="Coils"/>
    </source>
</evidence>
<reference evidence="3" key="1">
    <citation type="submission" date="2020-05" db="EMBL/GenBank/DDBJ databases">
        <authorList>
            <person name="Chiriac C."/>
            <person name="Salcher M."/>
            <person name="Ghai R."/>
            <person name="Kavagutti S V."/>
        </authorList>
    </citation>
    <scope>NUCLEOTIDE SEQUENCE</scope>
</reference>
<keyword evidence="2" id="KW-0812">Transmembrane</keyword>
<protein>
    <submittedName>
        <fullName evidence="3">Uncharacterized protein</fullName>
    </submittedName>
</protein>
<feature type="transmembrane region" description="Helical" evidence="2">
    <location>
        <begin position="62"/>
        <end position="83"/>
    </location>
</feature>